<dbReference type="Proteomes" id="UP001500399">
    <property type="component" value="Unassembled WGS sequence"/>
</dbReference>
<feature type="coiled-coil region" evidence="1">
    <location>
        <begin position="68"/>
        <end position="95"/>
    </location>
</feature>
<reference evidence="3 4" key="1">
    <citation type="journal article" date="2019" name="Int. J. Syst. Evol. Microbiol.">
        <title>The Global Catalogue of Microorganisms (GCM) 10K type strain sequencing project: providing services to taxonomists for standard genome sequencing and annotation.</title>
        <authorList>
            <consortium name="The Broad Institute Genomics Platform"/>
            <consortium name="The Broad Institute Genome Sequencing Center for Infectious Disease"/>
            <person name="Wu L."/>
            <person name="Ma J."/>
        </authorList>
    </citation>
    <scope>NUCLEOTIDE SEQUENCE [LARGE SCALE GENOMIC DNA]</scope>
    <source>
        <strain evidence="3 4">JCM 8542</strain>
    </source>
</reference>
<evidence type="ECO:0000313" key="4">
    <source>
        <dbReference type="Proteomes" id="UP001500399"/>
    </source>
</evidence>
<organism evidence="3 4">
    <name type="scientific">Selenomonas dianae</name>
    <dbReference type="NCBI Taxonomy" id="135079"/>
    <lineage>
        <taxon>Bacteria</taxon>
        <taxon>Bacillati</taxon>
        <taxon>Bacillota</taxon>
        <taxon>Negativicutes</taxon>
        <taxon>Selenomonadales</taxon>
        <taxon>Selenomonadaceae</taxon>
        <taxon>Selenomonas</taxon>
    </lineage>
</organism>
<name>A0ABN0SZR2_9FIRM</name>
<evidence type="ECO:0000313" key="3">
    <source>
        <dbReference type="EMBL" id="GAA0207760.1"/>
    </source>
</evidence>
<comment type="caution">
    <text evidence="3">The sequence shown here is derived from an EMBL/GenBank/DDBJ whole genome shotgun (WGS) entry which is preliminary data.</text>
</comment>
<keyword evidence="1" id="KW-0175">Coiled coil</keyword>
<gene>
    <name evidence="3" type="ORF">GCM10008919_08750</name>
</gene>
<protein>
    <submittedName>
        <fullName evidence="3">Uncharacterized protein</fullName>
    </submittedName>
</protein>
<feature type="region of interest" description="Disordered" evidence="2">
    <location>
        <begin position="1"/>
        <end position="21"/>
    </location>
</feature>
<evidence type="ECO:0000256" key="2">
    <source>
        <dbReference type="SAM" id="MobiDB-lite"/>
    </source>
</evidence>
<accession>A0ABN0SZR2</accession>
<dbReference type="RefSeq" id="WP_343749042.1">
    <property type="nucleotide sequence ID" value="NZ_BAAACR010000005.1"/>
</dbReference>
<sequence length="98" mass="11367">MGLFWGSKKENPAPPPAQKTPEMTLHEKLTQPLEIGYVTGSGPANASPEFGYIIRRMDDGVYKNNCHIREMKEMLKELLIENKNLRERVERLEQQNQR</sequence>
<proteinExistence type="predicted"/>
<evidence type="ECO:0000256" key="1">
    <source>
        <dbReference type="SAM" id="Coils"/>
    </source>
</evidence>
<keyword evidence="4" id="KW-1185">Reference proteome</keyword>
<dbReference type="EMBL" id="BAAACR010000005">
    <property type="protein sequence ID" value="GAA0207760.1"/>
    <property type="molecule type" value="Genomic_DNA"/>
</dbReference>